<dbReference type="PANTHER" id="PTHR44051">
    <property type="entry name" value="GLUTATHIONE S-TRANSFERASE-RELATED"/>
    <property type="match status" value="1"/>
</dbReference>
<accession>A0AAU8MSM4</accession>
<dbReference type="SUPFAM" id="SSF47616">
    <property type="entry name" value="GST C-terminal domain-like"/>
    <property type="match status" value="1"/>
</dbReference>
<evidence type="ECO:0000313" key="4">
    <source>
        <dbReference type="EMBL" id="XCO74619.1"/>
    </source>
</evidence>
<dbReference type="AlphaFoldDB" id="A0AAU8MSM4"/>
<feature type="domain" description="GST C-terminal" evidence="2">
    <location>
        <begin position="84"/>
        <end position="209"/>
    </location>
</feature>
<proteinExistence type="predicted"/>
<dbReference type="InterPro" id="IPR004045">
    <property type="entry name" value="Glutathione_S-Trfase_N"/>
</dbReference>
<reference evidence="4" key="2">
    <citation type="submission" date="2024-06" db="EMBL/GenBank/DDBJ databases">
        <authorList>
            <person name="Li S."/>
        </authorList>
    </citation>
    <scope>NUCLEOTIDE SEQUENCE</scope>
    <source>
        <strain evidence="4">SR10</strain>
    </source>
</reference>
<reference evidence="3 5" key="1">
    <citation type="submission" date="2024-02" db="EMBL/GenBank/DDBJ databases">
        <title>Lysobacter Genome Sequencing and Mining.</title>
        <authorList>
            <person name="Bierman J."/>
            <person name="Walker M.C."/>
        </authorList>
    </citation>
    <scope>NUCLEOTIDE SEQUENCE [LARGE SCALE GENOMIC DNA]</scope>
    <source>
        <strain evidence="3 5">PB6250</strain>
    </source>
</reference>
<dbReference type="InterPro" id="IPR036249">
    <property type="entry name" value="Thioredoxin-like_sf"/>
</dbReference>
<name>A0AAU8MSM4_9GAMM</name>
<sequence>MITVHGFSPSGNCHKLRLLLEQLGEPYRWVEVDSSQGQTRTPQFLALNPNGKVPVIELDDGRTLSESNAILYYLAEGSRFLPADRWQRAQALSWMNFEQYSHEPYVAVARFIAGWTPLDSPRRAELPALRERGHRALAVMEQHLRTHDWFSGDDYGIADIALFAYTDVAGHGGIDLQAYPALRAWLARVRATERFVALPEPDAQAAQRIAQTA</sequence>
<dbReference type="SFLD" id="SFLDG00358">
    <property type="entry name" value="Main_(cytGST)"/>
    <property type="match status" value="1"/>
</dbReference>
<dbReference type="Gene3D" id="1.20.1050.10">
    <property type="match status" value="1"/>
</dbReference>
<dbReference type="RefSeq" id="WP_336132011.1">
    <property type="nucleotide sequence ID" value="NZ_CP159925.1"/>
</dbReference>
<dbReference type="EMBL" id="CP159925">
    <property type="protein sequence ID" value="XCO74619.1"/>
    <property type="molecule type" value="Genomic_DNA"/>
</dbReference>
<organism evidence="4">
    <name type="scientific">Lysobacter firmicutimachus</name>
    <dbReference type="NCBI Taxonomy" id="1792846"/>
    <lineage>
        <taxon>Bacteria</taxon>
        <taxon>Pseudomonadati</taxon>
        <taxon>Pseudomonadota</taxon>
        <taxon>Gammaproteobacteria</taxon>
        <taxon>Lysobacterales</taxon>
        <taxon>Lysobacteraceae</taxon>
        <taxon>Lysobacter</taxon>
    </lineage>
</organism>
<dbReference type="PANTHER" id="PTHR44051:SF2">
    <property type="entry name" value="HYPOTHETICAL GLUTATHIONE S-TRANSFERASE LIKE PROTEIN"/>
    <property type="match status" value="1"/>
</dbReference>
<dbReference type="PROSITE" id="PS50405">
    <property type="entry name" value="GST_CTER"/>
    <property type="match status" value="1"/>
</dbReference>
<dbReference type="SFLD" id="SFLDG01151">
    <property type="entry name" value="Main.2:_Nu-like"/>
    <property type="match status" value="1"/>
</dbReference>
<evidence type="ECO:0000259" key="1">
    <source>
        <dbReference type="PROSITE" id="PS50404"/>
    </source>
</evidence>
<evidence type="ECO:0000313" key="5">
    <source>
        <dbReference type="Proteomes" id="UP001387215"/>
    </source>
</evidence>
<dbReference type="InterPro" id="IPR036282">
    <property type="entry name" value="Glutathione-S-Trfase_C_sf"/>
</dbReference>
<dbReference type="Pfam" id="PF13409">
    <property type="entry name" value="GST_N_2"/>
    <property type="match status" value="1"/>
</dbReference>
<keyword evidence="5" id="KW-1185">Reference proteome</keyword>
<dbReference type="InterPro" id="IPR010987">
    <property type="entry name" value="Glutathione-S-Trfase_C-like"/>
</dbReference>
<dbReference type="EMBL" id="JBANDL010000002">
    <property type="protein sequence ID" value="MEI2455688.1"/>
    <property type="molecule type" value="Genomic_DNA"/>
</dbReference>
<protein>
    <submittedName>
        <fullName evidence="4">Glutathione S-transferase family protein</fullName>
    </submittedName>
</protein>
<dbReference type="CDD" id="cd03056">
    <property type="entry name" value="GST_N_4"/>
    <property type="match status" value="1"/>
</dbReference>
<dbReference type="SUPFAM" id="SSF52833">
    <property type="entry name" value="Thioredoxin-like"/>
    <property type="match status" value="1"/>
</dbReference>
<dbReference type="InterPro" id="IPR004046">
    <property type="entry name" value="GST_C"/>
</dbReference>
<dbReference type="Pfam" id="PF00043">
    <property type="entry name" value="GST_C"/>
    <property type="match status" value="1"/>
</dbReference>
<dbReference type="InterPro" id="IPR040079">
    <property type="entry name" value="Glutathione_S-Trfase"/>
</dbReference>
<feature type="domain" description="GST N-terminal" evidence="1">
    <location>
        <begin position="1"/>
        <end position="82"/>
    </location>
</feature>
<dbReference type="SFLD" id="SFLDS00019">
    <property type="entry name" value="Glutathione_Transferase_(cytos"/>
    <property type="match status" value="1"/>
</dbReference>
<dbReference type="Gene3D" id="3.40.30.10">
    <property type="entry name" value="Glutaredoxin"/>
    <property type="match status" value="1"/>
</dbReference>
<evidence type="ECO:0000313" key="3">
    <source>
        <dbReference type="EMBL" id="MEI2455688.1"/>
    </source>
</evidence>
<evidence type="ECO:0000259" key="2">
    <source>
        <dbReference type="PROSITE" id="PS50405"/>
    </source>
</evidence>
<dbReference type="SFLD" id="SFLDG01150">
    <property type="entry name" value="Main.1:_Beta-like"/>
    <property type="match status" value="1"/>
</dbReference>
<dbReference type="PROSITE" id="PS50404">
    <property type="entry name" value="GST_NTER"/>
    <property type="match status" value="1"/>
</dbReference>
<gene>
    <name evidence="4" type="ORF">ABU614_19955</name>
    <name evidence="3" type="ORF">V2J18_13485</name>
</gene>
<dbReference type="Proteomes" id="UP001387215">
    <property type="component" value="Unassembled WGS sequence"/>
</dbReference>